<evidence type="ECO:0000259" key="8">
    <source>
        <dbReference type="Pfam" id="PF01618"/>
    </source>
</evidence>
<evidence type="ECO:0000256" key="4">
    <source>
        <dbReference type="ARBA" id="ARBA00022989"/>
    </source>
</evidence>
<dbReference type="GO" id="GO:0015031">
    <property type="term" value="P:protein transport"/>
    <property type="evidence" value="ECO:0007669"/>
    <property type="project" value="UniProtKB-KW"/>
</dbReference>
<evidence type="ECO:0000256" key="3">
    <source>
        <dbReference type="ARBA" id="ARBA00022692"/>
    </source>
</evidence>
<name>A0A356LLY4_9BURK</name>
<feature type="transmembrane region" description="Helical" evidence="7">
    <location>
        <begin position="18"/>
        <end position="42"/>
    </location>
</feature>
<feature type="transmembrane region" description="Helical" evidence="7">
    <location>
        <begin position="94"/>
        <end position="112"/>
    </location>
</feature>
<feature type="transmembrane region" description="Helical" evidence="7">
    <location>
        <begin position="124"/>
        <end position="146"/>
    </location>
</feature>
<evidence type="ECO:0000313" key="9">
    <source>
        <dbReference type="EMBL" id="HBP32030.1"/>
    </source>
</evidence>
<dbReference type="AlphaFoldDB" id="A0A356LLY4"/>
<evidence type="ECO:0000256" key="1">
    <source>
        <dbReference type="ARBA" id="ARBA00004651"/>
    </source>
</evidence>
<protein>
    <submittedName>
        <fullName evidence="9">Biopolymer transporter ExbD</fullName>
    </submittedName>
</protein>
<gene>
    <name evidence="9" type="ORF">DD666_21795</name>
</gene>
<comment type="caution">
    <text evidence="9">The sequence shown here is derived from an EMBL/GenBank/DDBJ whole genome shotgun (WGS) entry which is preliminary data.</text>
</comment>
<keyword evidence="5 7" id="KW-0472">Membrane</keyword>
<feature type="domain" description="MotA/TolQ/ExbB proton channel" evidence="8">
    <location>
        <begin position="77"/>
        <end position="146"/>
    </location>
</feature>
<accession>A0A356LLY4</accession>
<dbReference type="Pfam" id="PF01618">
    <property type="entry name" value="MotA_ExbB"/>
    <property type="match status" value="1"/>
</dbReference>
<reference evidence="9 10" key="1">
    <citation type="journal article" date="2018" name="Nat. Biotechnol.">
        <title>A standardized bacterial taxonomy based on genome phylogeny substantially revises the tree of life.</title>
        <authorList>
            <person name="Parks D.H."/>
            <person name="Chuvochina M."/>
            <person name="Waite D.W."/>
            <person name="Rinke C."/>
            <person name="Skarshewski A."/>
            <person name="Chaumeil P.A."/>
            <person name="Hugenholtz P."/>
        </authorList>
    </citation>
    <scope>NUCLEOTIDE SEQUENCE [LARGE SCALE GENOMIC DNA]</scope>
    <source>
        <strain evidence="9">UBA10707</strain>
    </source>
</reference>
<dbReference type="Proteomes" id="UP000264036">
    <property type="component" value="Unassembled WGS sequence"/>
</dbReference>
<evidence type="ECO:0000256" key="2">
    <source>
        <dbReference type="ARBA" id="ARBA00022475"/>
    </source>
</evidence>
<dbReference type="InterPro" id="IPR002898">
    <property type="entry name" value="MotA_ExbB_proton_chnl"/>
</dbReference>
<dbReference type="GO" id="GO:0005886">
    <property type="term" value="C:plasma membrane"/>
    <property type="evidence" value="ECO:0007669"/>
    <property type="project" value="UniProtKB-SubCell"/>
</dbReference>
<proteinExistence type="inferred from homology"/>
<comment type="similarity">
    <text evidence="6">Belongs to the exbB/tolQ family.</text>
</comment>
<evidence type="ECO:0000256" key="5">
    <source>
        <dbReference type="ARBA" id="ARBA00023136"/>
    </source>
</evidence>
<keyword evidence="6" id="KW-0653">Protein transport</keyword>
<keyword evidence="6" id="KW-0813">Transport</keyword>
<evidence type="ECO:0000256" key="7">
    <source>
        <dbReference type="SAM" id="Phobius"/>
    </source>
</evidence>
<organism evidence="9 10">
    <name type="scientific">Advenella kashmirensis</name>
    <dbReference type="NCBI Taxonomy" id="310575"/>
    <lineage>
        <taxon>Bacteria</taxon>
        <taxon>Pseudomonadati</taxon>
        <taxon>Pseudomonadota</taxon>
        <taxon>Betaproteobacteria</taxon>
        <taxon>Burkholderiales</taxon>
        <taxon>Alcaligenaceae</taxon>
    </lineage>
</organism>
<evidence type="ECO:0000313" key="10">
    <source>
        <dbReference type="Proteomes" id="UP000264036"/>
    </source>
</evidence>
<sequence>MDFFADIEHVLYAVSRVFLMPVLFLIVLSLLYAVGMLGAFLVEGWQRRRQASADRLLKQARHYLQRQAISSGDLELYILKQLEWLRIVSRTAPMLGLIATMIPMGPALLALGNGDATEVGKNMVAAFSAVILALLAASLCFFILTIRRRWLLQDLHRAERTLLLQEESA</sequence>
<keyword evidence="2" id="KW-1003">Cell membrane</keyword>
<keyword evidence="4 7" id="KW-1133">Transmembrane helix</keyword>
<keyword evidence="3 7" id="KW-0812">Transmembrane</keyword>
<evidence type="ECO:0000256" key="6">
    <source>
        <dbReference type="RuleBase" id="RU004057"/>
    </source>
</evidence>
<comment type="subcellular location">
    <subcellularLocation>
        <location evidence="1">Cell membrane</location>
        <topology evidence="1">Multi-pass membrane protein</topology>
    </subcellularLocation>
    <subcellularLocation>
        <location evidence="6">Membrane</location>
        <topology evidence="6">Multi-pass membrane protein</topology>
    </subcellularLocation>
</comment>
<dbReference type="EMBL" id="DOEK01000047">
    <property type="protein sequence ID" value="HBP32030.1"/>
    <property type="molecule type" value="Genomic_DNA"/>
</dbReference>